<proteinExistence type="predicted"/>
<dbReference type="STRING" id="857265.WG78_15325"/>
<comment type="caution">
    <text evidence="1">The sequence shown here is derived from an EMBL/GenBank/DDBJ whole genome shotgun (WGS) entry which is preliminary data.</text>
</comment>
<evidence type="ECO:0000313" key="2">
    <source>
        <dbReference type="Proteomes" id="UP000037939"/>
    </source>
</evidence>
<sequence length="61" mass="6391">MAAMAGGAVSVYGCRRGTTANVEAKAAHFHCRHRLLTVEVVVVVVVAVALADVDEVSEVVR</sequence>
<organism evidence="1 2">
    <name type="scientific">Amantichitinum ursilacus</name>
    <dbReference type="NCBI Taxonomy" id="857265"/>
    <lineage>
        <taxon>Bacteria</taxon>
        <taxon>Pseudomonadati</taxon>
        <taxon>Pseudomonadota</taxon>
        <taxon>Betaproteobacteria</taxon>
        <taxon>Neisseriales</taxon>
        <taxon>Chitinibacteraceae</taxon>
        <taxon>Amantichitinum</taxon>
    </lineage>
</organism>
<evidence type="ECO:0000313" key="1">
    <source>
        <dbReference type="EMBL" id="KPC51742.1"/>
    </source>
</evidence>
<keyword evidence="2" id="KW-1185">Reference proteome</keyword>
<dbReference type="AlphaFoldDB" id="A0A0N0GMU6"/>
<gene>
    <name evidence="1" type="ORF">WG78_15325</name>
</gene>
<name>A0A0N0GMU6_9NEIS</name>
<dbReference type="EMBL" id="LAQT01000014">
    <property type="protein sequence ID" value="KPC51742.1"/>
    <property type="molecule type" value="Genomic_DNA"/>
</dbReference>
<reference evidence="1 2" key="1">
    <citation type="submission" date="2015-07" db="EMBL/GenBank/DDBJ databases">
        <title>Draft genome sequence of the Amantichitinum ursilacus IGB-41, a new chitin-degrading bacterium.</title>
        <authorList>
            <person name="Kirstahler P."/>
            <person name="Guenther M."/>
            <person name="Grumaz C."/>
            <person name="Rupp S."/>
            <person name="Zibek S."/>
            <person name="Sohn K."/>
        </authorList>
    </citation>
    <scope>NUCLEOTIDE SEQUENCE [LARGE SCALE GENOMIC DNA]</scope>
    <source>
        <strain evidence="1 2">IGB-41</strain>
    </source>
</reference>
<protein>
    <submittedName>
        <fullName evidence="1">Uncharacterized protein</fullName>
    </submittedName>
</protein>
<dbReference type="Proteomes" id="UP000037939">
    <property type="component" value="Unassembled WGS sequence"/>
</dbReference>
<accession>A0A0N0GMU6</accession>